<dbReference type="InterPro" id="IPR009057">
    <property type="entry name" value="Homeodomain-like_sf"/>
</dbReference>
<organism evidence="6 7">
    <name type="scientific">Streptomyces mutabilis</name>
    <dbReference type="NCBI Taxonomy" id="67332"/>
    <lineage>
        <taxon>Bacteria</taxon>
        <taxon>Bacillati</taxon>
        <taxon>Actinomycetota</taxon>
        <taxon>Actinomycetes</taxon>
        <taxon>Kitasatosporales</taxon>
        <taxon>Streptomycetaceae</taxon>
        <taxon>Streptomyces</taxon>
    </lineage>
</organism>
<keyword evidence="7" id="KW-1185">Reference proteome</keyword>
<dbReference type="InterPro" id="IPR001647">
    <property type="entry name" value="HTH_TetR"/>
</dbReference>
<dbReference type="PRINTS" id="PR00455">
    <property type="entry name" value="HTHTETR"/>
</dbReference>
<accession>A0A086MWD8</accession>
<name>A0A086MWD8_9ACTN</name>
<dbReference type="Gene3D" id="1.10.357.10">
    <property type="entry name" value="Tetracycline Repressor, domain 2"/>
    <property type="match status" value="1"/>
</dbReference>
<dbReference type="GO" id="GO:0000976">
    <property type="term" value="F:transcription cis-regulatory region binding"/>
    <property type="evidence" value="ECO:0007669"/>
    <property type="project" value="TreeGrafter"/>
</dbReference>
<protein>
    <submittedName>
        <fullName evidence="6">TetR family transcriptional regulator</fullName>
    </submittedName>
</protein>
<reference evidence="6 7" key="1">
    <citation type="submission" date="2014-05" db="EMBL/GenBank/DDBJ databases">
        <title>Complete genome sequence of the Streptomyces mutabilis TRM45540.</title>
        <authorList>
            <person name="Luo X."/>
            <person name="Zhang L."/>
        </authorList>
    </citation>
    <scope>NUCLEOTIDE SEQUENCE [LARGE SCALE GENOMIC DNA]</scope>
    <source>
        <strain evidence="6 7">TRM45540</strain>
    </source>
</reference>
<dbReference type="PANTHER" id="PTHR30055:SF234">
    <property type="entry name" value="HTH-TYPE TRANSCRIPTIONAL REGULATOR BETI"/>
    <property type="match status" value="1"/>
</dbReference>
<dbReference type="STRING" id="1915400.FM21_20490"/>
<sequence>MKEVISVVKQARALRTHDRVLDAAAYEFARYGYVNANLQRIADRIGLTKGALYGHFSSKEKLAAALTEHLSRSVRTLLDGARTSPEPATSRLEALVLGLGQLFETDHRAQAALRLEVEAARAADMVAPLLSDTHGIALELVAEMQRGRHCDEAPPAEALADLIIAAFCTALWAGACAGPDRPGPSVAAMWGVLTRVMGTRASV</sequence>
<feature type="domain" description="HTH tetR-type" evidence="5">
    <location>
        <begin position="14"/>
        <end position="74"/>
    </location>
</feature>
<comment type="caution">
    <text evidence="6">The sequence shown here is derived from an EMBL/GenBank/DDBJ whole genome shotgun (WGS) entry which is preliminary data.</text>
</comment>
<dbReference type="SUPFAM" id="SSF46689">
    <property type="entry name" value="Homeodomain-like"/>
    <property type="match status" value="1"/>
</dbReference>
<dbReference type="AlphaFoldDB" id="A0A086MWD8"/>
<dbReference type="Proteomes" id="UP000029095">
    <property type="component" value="Unassembled WGS sequence"/>
</dbReference>
<dbReference type="PANTHER" id="PTHR30055">
    <property type="entry name" value="HTH-TYPE TRANSCRIPTIONAL REGULATOR RUTR"/>
    <property type="match status" value="1"/>
</dbReference>
<dbReference type="Pfam" id="PF00440">
    <property type="entry name" value="TetR_N"/>
    <property type="match status" value="1"/>
</dbReference>
<keyword evidence="3" id="KW-0804">Transcription</keyword>
<feature type="DNA-binding region" description="H-T-H motif" evidence="4">
    <location>
        <begin position="37"/>
        <end position="56"/>
    </location>
</feature>
<dbReference type="HOGENOM" id="CLU_069356_8_1_11"/>
<dbReference type="GO" id="GO:0003700">
    <property type="term" value="F:DNA-binding transcription factor activity"/>
    <property type="evidence" value="ECO:0007669"/>
    <property type="project" value="TreeGrafter"/>
</dbReference>
<evidence type="ECO:0000256" key="4">
    <source>
        <dbReference type="PROSITE-ProRule" id="PRU00335"/>
    </source>
</evidence>
<gene>
    <name evidence="6" type="ORF">FM21_20490</name>
</gene>
<dbReference type="PROSITE" id="PS50977">
    <property type="entry name" value="HTH_TETR_2"/>
    <property type="match status" value="1"/>
</dbReference>
<evidence type="ECO:0000256" key="1">
    <source>
        <dbReference type="ARBA" id="ARBA00023015"/>
    </source>
</evidence>
<evidence type="ECO:0000256" key="3">
    <source>
        <dbReference type="ARBA" id="ARBA00023163"/>
    </source>
</evidence>
<evidence type="ECO:0000313" key="6">
    <source>
        <dbReference type="EMBL" id="KFG73206.1"/>
    </source>
</evidence>
<evidence type="ECO:0000256" key="2">
    <source>
        <dbReference type="ARBA" id="ARBA00023125"/>
    </source>
</evidence>
<proteinExistence type="predicted"/>
<keyword evidence="1" id="KW-0805">Transcription regulation</keyword>
<evidence type="ECO:0000313" key="7">
    <source>
        <dbReference type="Proteomes" id="UP000029095"/>
    </source>
</evidence>
<dbReference type="EMBL" id="JNFQ01000002">
    <property type="protein sequence ID" value="KFG73206.1"/>
    <property type="molecule type" value="Genomic_DNA"/>
</dbReference>
<dbReference type="InterPro" id="IPR050109">
    <property type="entry name" value="HTH-type_TetR-like_transc_reg"/>
</dbReference>
<keyword evidence="2 4" id="KW-0238">DNA-binding</keyword>
<evidence type="ECO:0000259" key="5">
    <source>
        <dbReference type="PROSITE" id="PS50977"/>
    </source>
</evidence>